<gene>
    <name evidence="3" type="primary">dmpA</name>
    <name evidence="3" type="ordered locus">COCOR_03856</name>
</gene>
<dbReference type="InterPro" id="IPR005321">
    <property type="entry name" value="Peptidase_S58_DmpA"/>
</dbReference>
<proteinExistence type="inferred from homology"/>
<dbReference type="Gene3D" id="3.60.70.12">
    <property type="entry name" value="L-amino peptidase D-ALA esterase/amidase"/>
    <property type="match status" value="1"/>
</dbReference>
<keyword evidence="4" id="KW-1185">Reference proteome</keyword>
<dbReference type="eggNOG" id="COG3191">
    <property type="taxonomic scope" value="Bacteria"/>
</dbReference>
<dbReference type="STRING" id="1144275.COCOR_03856"/>
<dbReference type="CDD" id="cd02253">
    <property type="entry name" value="DmpA"/>
    <property type="match status" value="1"/>
</dbReference>
<evidence type="ECO:0000313" key="4">
    <source>
        <dbReference type="Proteomes" id="UP000007587"/>
    </source>
</evidence>
<dbReference type="EMBL" id="CP003389">
    <property type="protein sequence ID" value="AFE08595.1"/>
    <property type="molecule type" value="Genomic_DNA"/>
</dbReference>
<feature type="compositionally biased region" description="Low complexity" evidence="2">
    <location>
        <begin position="454"/>
        <end position="465"/>
    </location>
</feature>
<dbReference type="RefSeq" id="WP_014396668.1">
    <property type="nucleotide sequence ID" value="NC_017030.1"/>
</dbReference>
<dbReference type="InterPro" id="IPR016117">
    <property type="entry name" value="ArgJ-like_dom_sf"/>
</dbReference>
<keyword evidence="3" id="KW-0031">Aminopeptidase</keyword>
<evidence type="ECO:0000256" key="1">
    <source>
        <dbReference type="ARBA" id="ARBA00007068"/>
    </source>
</evidence>
<dbReference type="GO" id="GO:0004177">
    <property type="term" value="F:aminopeptidase activity"/>
    <property type="evidence" value="ECO:0007669"/>
    <property type="project" value="UniProtKB-KW"/>
</dbReference>
<dbReference type="PANTHER" id="PTHR36512:SF3">
    <property type="entry name" value="BLR5678 PROTEIN"/>
    <property type="match status" value="1"/>
</dbReference>
<organism evidence="3 4">
    <name type="scientific">Corallococcus coralloides (strain ATCC 25202 / DSM 2259 / NBRC 100086 / M2)</name>
    <name type="common">Myxococcus coralloides</name>
    <dbReference type="NCBI Taxonomy" id="1144275"/>
    <lineage>
        <taxon>Bacteria</taxon>
        <taxon>Pseudomonadati</taxon>
        <taxon>Myxococcota</taxon>
        <taxon>Myxococcia</taxon>
        <taxon>Myxococcales</taxon>
        <taxon>Cystobacterineae</taxon>
        <taxon>Myxococcaceae</taxon>
        <taxon>Corallococcus</taxon>
    </lineage>
</organism>
<evidence type="ECO:0000313" key="3">
    <source>
        <dbReference type="EMBL" id="AFE08595.1"/>
    </source>
</evidence>
<dbReference type="KEGG" id="ccx:COCOR_03856"/>
<comment type="similarity">
    <text evidence="1">Belongs to the peptidase S58 family.</text>
</comment>
<dbReference type="HOGENOM" id="CLU_024709_0_0_7"/>
<keyword evidence="3" id="KW-0378">Hydrolase</keyword>
<dbReference type="Pfam" id="PF03576">
    <property type="entry name" value="Peptidase_S58"/>
    <property type="match status" value="1"/>
</dbReference>
<dbReference type="OrthoDB" id="9770388at2"/>
<dbReference type="PANTHER" id="PTHR36512">
    <property type="entry name" value="D-AMINOPEPTIDASE"/>
    <property type="match status" value="1"/>
</dbReference>
<dbReference type="InParanoid" id="H8MSH3"/>
<dbReference type="Proteomes" id="UP000007587">
    <property type="component" value="Chromosome"/>
</dbReference>
<feature type="region of interest" description="Disordered" evidence="2">
    <location>
        <begin position="380"/>
        <end position="465"/>
    </location>
</feature>
<sequence>MVRIPEENGPRVRARELGLPLGRFKPGKYNAITDVEGVLVGHTTIIEGSGPLRPGYGPVRTGVTAILPNLGNIFMERMSGGGFVLNGAGEVSGMTQLMEWGLIETPILLTNTMAVGAVSDGVANYLVQRYPGIGDEHDVIIPVVGECDDSWLNDISGRHVRQEHVFAAINAAKSGPVQEGNVGGGTGMVTCDFKGGIGTSSRKLPEVLGGYTLGVLVMSNFGKMHNLRVGGLPVGEVLVEKFKNTPHRGKSYGSIIAVVATDAPLLSHQINRLCKRVGLGIGRVGSYAAHGSGEIVVGFSTANIIPRRTQKMVYKMKILLDQRLDPLYEAVMEATEEAILNAMCMAEPMTGVNDNYSPALPLDEVRRFVDACRPIFASVKKRPHQTSVPASKERPSDEDREGDVTLGAAQPTRVRSAEGIPFPTRPAPNEPPADGEPGPSPEAARAPDPEDPEGSSSGSPKASDR</sequence>
<protein>
    <submittedName>
        <fullName evidence="3">D-aminopeptidase</fullName>
    </submittedName>
</protein>
<evidence type="ECO:0000256" key="2">
    <source>
        <dbReference type="SAM" id="MobiDB-lite"/>
    </source>
</evidence>
<name>H8MSH3_CORCM</name>
<keyword evidence="3" id="KW-0645">Protease</keyword>
<accession>H8MSH3</accession>
<dbReference type="AlphaFoldDB" id="H8MSH3"/>
<reference evidence="4" key="2">
    <citation type="submission" date="2012-03" db="EMBL/GenBank/DDBJ databases">
        <title>Genome sequence of the fruiting myxobacterium Corallococcus coralloides DSM 2259.</title>
        <authorList>
            <person name="Huntley S."/>
            <person name="Zhang Y."/>
            <person name="Treuner-Lange A."/>
            <person name="Sensen C.W."/>
            <person name="Sogaard-Andersen L."/>
        </authorList>
    </citation>
    <scope>NUCLEOTIDE SEQUENCE [LARGE SCALE GENOMIC DNA]</scope>
    <source>
        <strain evidence="4">ATCC 25202 / DSM 2259 / NBRC 100086 / M2</strain>
    </source>
</reference>
<reference evidence="3 4" key="1">
    <citation type="journal article" date="2012" name="J. Bacteriol.">
        <title>Complete Genome Sequence of the Fruiting Myxobacterium Corallococcus coralloides DSM 2259.</title>
        <authorList>
            <person name="Huntley S."/>
            <person name="Zhang Y."/>
            <person name="Treuner-Lange A."/>
            <person name="Kneip S."/>
            <person name="Sensen C.W."/>
            <person name="Sogaard-Andersen L."/>
        </authorList>
    </citation>
    <scope>NUCLEOTIDE SEQUENCE [LARGE SCALE GENOMIC DNA]</scope>
    <source>
        <strain evidence="4">ATCC 25202 / DSM 2259 / NBRC 100086 / M2</strain>
    </source>
</reference>
<dbReference type="SUPFAM" id="SSF56266">
    <property type="entry name" value="DmpA/ArgJ-like"/>
    <property type="match status" value="1"/>
</dbReference>